<keyword evidence="6" id="KW-1003">Cell membrane</keyword>
<organism evidence="8 9">
    <name type="scientific">Mycobacteroides abscessus subsp. bolletii 1513</name>
    <dbReference type="NCBI Taxonomy" id="1299321"/>
    <lineage>
        <taxon>Bacteria</taxon>
        <taxon>Bacillati</taxon>
        <taxon>Actinomycetota</taxon>
        <taxon>Actinomycetes</taxon>
        <taxon>Mycobacteriales</taxon>
        <taxon>Mycobacteriaceae</taxon>
        <taxon>Mycobacteroides</taxon>
        <taxon>Mycobacteroides abscessus</taxon>
    </lineage>
</organism>
<evidence type="ECO:0000313" key="9">
    <source>
        <dbReference type="Proteomes" id="UP000023351"/>
    </source>
</evidence>
<comment type="caution">
    <text evidence="8">The sequence shown here is derived from an EMBL/GenBank/DDBJ whole genome shotgun (WGS) entry which is preliminary data.</text>
</comment>
<evidence type="ECO:0000256" key="6">
    <source>
        <dbReference type="RuleBase" id="RU363076"/>
    </source>
</evidence>
<protein>
    <recommendedName>
        <fullName evidence="6">SURF1-like protein</fullName>
    </recommendedName>
</protein>
<dbReference type="PANTHER" id="PTHR23427">
    <property type="entry name" value="SURFEIT LOCUS PROTEIN"/>
    <property type="match status" value="1"/>
</dbReference>
<dbReference type="PROSITE" id="PS50895">
    <property type="entry name" value="SURF1"/>
    <property type="match status" value="1"/>
</dbReference>
<evidence type="ECO:0000256" key="3">
    <source>
        <dbReference type="ARBA" id="ARBA00022692"/>
    </source>
</evidence>
<dbReference type="InterPro" id="IPR002994">
    <property type="entry name" value="Surf1/Shy1"/>
</dbReference>
<dbReference type="Proteomes" id="UP000023351">
    <property type="component" value="Unassembled WGS sequence"/>
</dbReference>
<dbReference type="InterPro" id="IPR045214">
    <property type="entry name" value="Surf1/Surf4"/>
</dbReference>
<comment type="caution">
    <text evidence="6">Lacks conserved residue(s) required for the propagation of feature annotation.</text>
</comment>
<reference evidence="8 9" key="1">
    <citation type="submission" date="2013-12" db="EMBL/GenBank/DDBJ databases">
        <authorList>
            <person name="Zelazny A."/>
            <person name="Olivier K."/>
            <person name="Holland S."/>
            <person name="Lenaerts A."/>
            <person name="Ordway D."/>
            <person name="DeGroote M.A."/>
            <person name="Parker T."/>
            <person name="Sizemore C."/>
            <person name="Tallon L.J."/>
            <person name="Sadzewicz L.K."/>
            <person name="Sengamalay N."/>
            <person name="Fraser C.M."/>
            <person name="Hine E."/>
            <person name="Shefchek K.A."/>
            <person name="Das S.P."/>
            <person name="Tettelin H."/>
        </authorList>
    </citation>
    <scope>NUCLEOTIDE SEQUENCE [LARGE SCALE GENOMIC DNA]</scope>
    <source>
        <strain evidence="8 9">1513</strain>
    </source>
</reference>
<comment type="similarity">
    <text evidence="2 6">Belongs to the SURF1 family.</text>
</comment>
<keyword evidence="5 6" id="KW-0472">Membrane</keyword>
<comment type="subcellular location">
    <subcellularLocation>
        <location evidence="6">Cell membrane</location>
        <topology evidence="6">Multi-pass membrane protein</topology>
    </subcellularLocation>
    <subcellularLocation>
        <location evidence="1">Membrane</location>
    </subcellularLocation>
</comment>
<accession>X8DRB9</accession>
<dbReference type="PANTHER" id="PTHR23427:SF2">
    <property type="entry name" value="SURFEIT LOCUS PROTEIN 1"/>
    <property type="match status" value="1"/>
</dbReference>
<sequence>MRRLAFLLRPGWIALALVVVAFAYLCFTVLAPWQLGKNTKTSRENNRIAQSVNADPVPLKNELRPDHSMPEDAEWRRVTATGHYLQDRQVLARLRVVDAKPAYEALTVFQVDNGPAILVNRGYMRPEQGTSVPRFLRHRLGRSPSTRGCGSLNSSLRSPHFWKTVNTRCIRLFRFRCQRC</sequence>
<evidence type="ECO:0000256" key="2">
    <source>
        <dbReference type="ARBA" id="ARBA00007165"/>
    </source>
</evidence>
<dbReference type="EMBL" id="JAOJ01000002">
    <property type="protein sequence ID" value="EUA70929.1"/>
    <property type="molecule type" value="Genomic_DNA"/>
</dbReference>
<keyword evidence="3 6" id="KW-0812">Transmembrane</keyword>
<dbReference type="GO" id="GO:0005886">
    <property type="term" value="C:plasma membrane"/>
    <property type="evidence" value="ECO:0007669"/>
    <property type="project" value="UniProtKB-SubCell"/>
</dbReference>
<evidence type="ECO:0000313" key="8">
    <source>
        <dbReference type="EMBL" id="EUA70929.1"/>
    </source>
</evidence>
<name>X8DRB9_9MYCO</name>
<dbReference type="CDD" id="cd06662">
    <property type="entry name" value="SURF1"/>
    <property type="match status" value="1"/>
</dbReference>
<evidence type="ECO:0000256" key="4">
    <source>
        <dbReference type="ARBA" id="ARBA00022989"/>
    </source>
</evidence>
<dbReference type="PATRIC" id="fig|1299321.3.peg.1783"/>
<dbReference type="AlphaFoldDB" id="X8DRB9"/>
<evidence type="ECO:0000256" key="1">
    <source>
        <dbReference type="ARBA" id="ARBA00004370"/>
    </source>
</evidence>
<feature type="compositionally biased region" description="Basic and acidic residues" evidence="7">
    <location>
        <begin position="61"/>
        <end position="71"/>
    </location>
</feature>
<evidence type="ECO:0000256" key="7">
    <source>
        <dbReference type="SAM" id="MobiDB-lite"/>
    </source>
</evidence>
<dbReference type="Pfam" id="PF02104">
    <property type="entry name" value="SURF1"/>
    <property type="match status" value="1"/>
</dbReference>
<keyword evidence="4 6" id="KW-1133">Transmembrane helix</keyword>
<gene>
    <name evidence="8" type="ORF">I540_1853</name>
</gene>
<feature type="transmembrane region" description="Helical" evidence="6">
    <location>
        <begin position="12"/>
        <end position="33"/>
    </location>
</feature>
<evidence type="ECO:0000256" key="5">
    <source>
        <dbReference type="ARBA" id="ARBA00023136"/>
    </source>
</evidence>
<feature type="region of interest" description="Disordered" evidence="7">
    <location>
        <begin position="42"/>
        <end position="71"/>
    </location>
</feature>
<proteinExistence type="inferred from homology"/>